<evidence type="ECO:0000313" key="3">
    <source>
        <dbReference type="EMBL" id="KAI1511875.1"/>
    </source>
</evidence>
<comment type="caution">
    <text evidence="3">The sequence shown here is derived from an EMBL/GenBank/DDBJ whole genome shotgun (WGS) entry which is preliminary data.</text>
</comment>
<feature type="region of interest" description="Disordered" evidence="1">
    <location>
        <begin position="65"/>
        <end position="96"/>
    </location>
</feature>
<evidence type="ECO:0000259" key="2">
    <source>
        <dbReference type="Pfam" id="PF20516"/>
    </source>
</evidence>
<dbReference type="Pfam" id="PF20516">
    <property type="entry name" value="PDDEXK_12"/>
    <property type="match status" value="1"/>
</dbReference>
<keyword evidence="4" id="KW-1185">Reference proteome</keyword>
<feature type="compositionally biased region" description="Low complexity" evidence="1">
    <location>
        <begin position="87"/>
        <end position="96"/>
    </location>
</feature>
<evidence type="ECO:0000256" key="1">
    <source>
        <dbReference type="SAM" id="MobiDB-lite"/>
    </source>
</evidence>
<protein>
    <recommendedName>
        <fullName evidence="2">PD-(D/E)XK nuclease-like domain-containing protein</fullName>
    </recommendedName>
</protein>
<name>A0A2W1DIH5_9PLEO</name>
<dbReference type="AlphaFoldDB" id="A0A2W1DIH5"/>
<dbReference type="InterPro" id="IPR046797">
    <property type="entry name" value="PDDEXK_12"/>
</dbReference>
<dbReference type="EMBL" id="NRDI02000013">
    <property type="protein sequence ID" value="KAI1511875.1"/>
    <property type="molecule type" value="Genomic_DNA"/>
</dbReference>
<gene>
    <name evidence="3" type="ORF">Ptr86124_009519</name>
</gene>
<feature type="domain" description="PD-(D/E)XK nuclease-like" evidence="2">
    <location>
        <begin position="160"/>
        <end position="229"/>
    </location>
</feature>
<evidence type="ECO:0000313" key="4">
    <source>
        <dbReference type="Proteomes" id="UP000249757"/>
    </source>
</evidence>
<sequence length="232" mass="26116">MYKFGDWGPGGEPYLLTALGERQLTTCCLSSPSIPPIAPHAADNKENPWPVKKCHIMQVDSDQTLRPSKRLRDLDSVPQFPPSPTKSVSSAAASEAPELLEDFEEQPVLFCNFDDEERKEPEDVAAMRRATQRFADGIGILGYDDINAVVSALPLIDRMRFQYSWANDREQRCLLGSMPSTTQIRDIVETARQYDHGSGVSEDEWNSEVQHPLLKLARNTSKHRQPLDIHNV</sequence>
<proteinExistence type="predicted"/>
<dbReference type="Proteomes" id="UP000249757">
    <property type="component" value="Unassembled WGS sequence"/>
</dbReference>
<accession>A0A2W1DIH5</accession>
<organism evidence="3 4">
    <name type="scientific">Pyrenophora tritici-repentis</name>
    <dbReference type="NCBI Taxonomy" id="45151"/>
    <lineage>
        <taxon>Eukaryota</taxon>
        <taxon>Fungi</taxon>
        <taxon>Dikarya</taxon>
        <taxon>Ascomycota</taxon>
        <taxon>Pezizomycotina</taxon>
        <taxon>Dothideomycetes</taxon>
        <taxon>Pleosporomycetidae</taxon>
        <taxon>Pleosporales</taxon>
        <taxon>Pleosporineae</taxon>
        <taxon>Pleosporaceae</taxon>
        <taxon>Pyrenophora</taxon>
    </lineage>
</organism>
<reference evidence="4" key="1">
    <citation type="journal article" date="2022" name="Microb. Genom.">
        <title>A global pangenome for the wheat fungal pathogen Pyrenophora tritici-repentis and prediction of effector protein structural homology.</title>
        <authorList>
            <person name="Moolhuijzen P.M."/>
            <person name="See P.T."/>
            <person name="Shi G."/>
            <person name="Powell H.R."/>
            <person name="Cockram J."/>
            <person name="Jorgensen L.N."/>
            <person name="Benslimane H."/>
            <person name="Strelkov S.E."/>
            <person name="Turner J."/>
            <person name="Liu Z."/>
            <person name="Moffat C.S."/>
        </authorList>
    </citation>
    <scope>NUCLEOTIDE SEQUENCE [LARGE SCALE GENOMIC DNA]</scope>
</reference>